<dbReference type="Pfam" id="PF00817">
    <property type="entry name" value="IMS"/>
    <property type="match status" value="1"/>
</dbReference>
<organism evidence="14 15">
    <name type="scientific">Candidatus Desulfatibia profunda</name>
    <dbReference type="NCBI Taxonomy" id="2841695"/>
    <lineage>
        <taxon>Bacteria</taxon>
        <taxon>Pseudomonadati</taxon>
        <taxon>Thermodesulfobacteriota</taxon>
        <taxon>Desulfobacteria</taxon>
        <taxon>Desulfobacterales</taxon>
        <taxon>Desulfobacterales incertae sedis</taxon>
        <taxon>Candidatus Desulfatibia</taxon>
    </lineage>
</organism>
<dbReference type="Gene3D" id="3.40.1170.60">
    <property type="match status" value="1"/>
</dbReference>
<proteinExistence type="inferred from homology"/>
<name>A0A8J6TKX0_9BACT</name>
<gene>
    <name evidence="12 14" type="primary">dinB</name>
    <name evidence="14" type="ORF">H8E23_05055</name>
</gene>
<evidence type="ECO:0000256" key="1">
    <source>
        <dbReference type="ARBA" id="ARBA00010945"/>
    </source>
</evidence>
<evidence type="ECO:0000256" key="10">
    <source>
        <dbReference type="ARBA" id="ARBA00023204"/>
    </source>
</evidence>
<comment type="function">
    <text evidence="12">Poorly processive, error-prone DNA polymerase involved in untargeted mutagenesis. Copies undamaged DNA at stalled replication forks, which arise in vivo from mismatched or misaligned primer ends. These misaligned primers can be extended by PolIV. Exhibits no 3'-5' exonuclease (proofreading) activity. May be involved in translesional synthesis, in conjunction with the beta clamp from PolIII.</text>
</comment>
<feature type="active site" evidence="12">
    <location>
        <position position="109"/>
    </location>
</feature>
<comment type="caution">
    <text evidence="14">The sequence shown here is derived from an EMBL/GenBank/DDBJ whole genome shotgun (WGS) entry which is preliminary data.</text>
</comment>
<accession>A0A8J6TKX0</accession>
<evidence type="ECO:0000256" key="7">
    <source>
        <dbReference type="ARBA" id="ARBA00022763"/>
    </source>
</evidence>
<dbReference type="PROSITE" id="PS50173">
    <property type="entry name" value="UMUC"/>
    <property type="match status" value="1"/>
</dbReference>
<dbReference type="HAMAP" id="MF_01113">
    <property type="entry name" value="DNApol_IV"/>
    <property type="match status" value="1"/>
</dbReference>
<dbReference type="InterPro" id="IPR022880">
    <property type="entry name" value="DNApol_IV"/>
</dbReference>
<comment type="catalytic activity">
    <reaction evidence="11 12">
        <text>DNA(n) + a 2'-deoxyribonucleoside 5'-triphosphate = DNA(n+1) + diphosphate</text>
        <dbReference type="Rhea" id="RHEA:22508"/>
        <dbReference type="Rhea" id="RHEA-COMP:17339"/>
        <dbReference type="Rhea" id="RHEA-COMP:17340"/>
        <dbReference type="ChEBI" id="CHEBI:33019"/>
        <dbReference type="ChEBI" id="CHEBI:61560"/>
        <dbReference type="ChEBI" id="CHEBI:173112"/>
        <dbReference type="EC" id="2.7.7.7"/>
    </reaction>
</comment>
<dbReference type="Gene3D" id="3.30.70.270">
    <property type="match status" value="1"/>
</dbReference>
<evidence type="ECO:0000313" key="15">
    <source>
        <dbReference type="Proteomes" id="UP000603434"/>
    </source>
</evidence>
<dbReference type="GO" id="GO:0009432">
    <property type="term" value="P:SOS response"/>
    <property type="evidence" value="ECO:0007669"/>
    <property type="project" value="TreeGrafter"/>
</dbReference>
<dbReference type="Proteomes" id="UP000603434">
    <property type="component" value="Unassembled WGS sequence"/>
</dbReference>
<keyword evidence="12" id="KW-0238">DNA-binding</keyword>
<protein>
    <recommendedName>
        <fullName evidence="12">DNA polymerase IV</fullName>
        <shortName evidence="12">Pol IV</shortName>
        <ecNumber evidence="12">2.7.7.7</ecNumber>
    </recommendedName>
</protein>
<dbReference type="GO" id="GO:0006281">
    <property type="term" value="P:DNA repair"/>
    <property type="evidence" value="ECO:0007669"/>
    <property type="project" value="UniProtKB-UniRule"/>
</dbReference>
<dbReference type="InterPro" id="IPR017961">
    <property type="entry name" value="DNA_pol_Y-fam_little_finger"/>
</dbReference>
<dbReference type="SUPFAM" id="SSF100879">
    <property type="entry name" value="Lesion bypass DNA polymerase (Y-family), little finger domain"/>
    <property type="match status" value="1"/>
</dbReference>
<dbReference type="InterPro" id="IPR043502">
    <property type="entry name" value="DNA/RNA_pol_sf"/>
</dbReference>
<evidence type="ECO:0000256" key="5">
    <source>
        <dbReference type="ARBA" id="ARBA00022705"/>
    </source>
</evidence>
<dbReference type="GO" id="GO:0042276">
    <property type="term" value="P:error-prone translesion synthesis"/>
    <property type="evidence" value="ECO:0007669"/>
    <property type="project" value="TreeGrafter"/>
</dbReference>
<dbReference type="InterPro" id="IPR036775">
    <property type="entry name" value="DNA_pol_Y-fam_lit_finger_sf"/>
</dbReference>
<feature type="binding site" evidence="12">
    <location>
        <position position="14"/>
    </location>
    <ligand>
        <name>Mg(2+)</name>
        <dbReference type="ChEBI" id="CHEBI:18420"/>
    </ligand>
</feature>
<keyword evidence="6 12" id="KW-0479">Metal-binding</keyword>
<dbReference type="CDD" id="cd03586">
    <property type="entry name" value="PolY_Pol_IV_kappa"/>
    <property type="match status" value="1"/>
</dbReference>
<dbReference type="Gene3D" id="3.30.1490.100">
    <property type="entry name" value="DNA polymerase, Y-family, little finger domain"/>
    <property type="match status" value="1"/>
</dbReference>
<keyword evidence="4 12" id="KW-0548">Nucleotidyltransferase</keyword>
<dbReference type="InterPro" id="IPR001126">
    <property type="entry name" value="UmuC"/>
</dbReference>
<evidence type="ECO:0000256" key="9">
    <source>
        <dbReference type="ARBA" id="ARBA00022932"/>
    </source>
</evidence>
<evidence type="ECO:0000256" key="3">
    <source>
        <dbReference type="ARBA" id="ARBA00022679"/>
    </source>
</evidence>
<dbReference type="NCBIfam" id="NF010731">
    <property type="entry name" value="PRK14133.1"/>
    <property type="match status" value="1"/>
</dbReference>
<dbReference type="EC" id="2.7.7.7" evidence="12"/>
<feature type="site" description="Substrate discrimination" evidence="12">
    <location>
        <position position="19"/>
    </location>
</feature>
<evidence type="ECO:0000259" key="13">
    <source>
        <dbReference type="PROSITE" id="PS50173"/>
    </source>
</evidence>
<keyword evidence="9 12" id="KW-0239">DNA-directed DNA polymerase</keyword>
<dbReference type="FunFam" id="3.30.1490.100:FF:000004">
    <property type="entry name" value="DNA polymerase IV"/>
    <property type="match status" value="1"/>
</dbReference>
<keyword evidence="3 12" id="KW-0808">Transferase</keyword>
<evidence type="ECO:0000256" key="11">
    <source>
        <dbReference type="ARBA" id="ARBA00049244"/>
    </source>
</evidence>
<comment type="subcellular location">
    <subcellularLocation>
        <location evidence="12">Cytoplasm</location>
    </subcellularLocation>
</comment>
<keyword evidence="5 12" id="KW-0235">DNA replication</keyword>
<comment type="subunit">
    <text evidence="12">Monomer.</text>
</comment>
<dbReference type="GO" id="GO:0000287">
    <property type="term" value="F:magnesium ion binding"/>
    <property type="evidence" value="ECO:0007669"/>
    <property type="project" value="UniProtKB-UniRule"/>
</dbReference>
<feature type="binding site" evidence="12">
    <location>
        <position position="108"/>
    </location>
    <ligand>
        <name>Mg(2+)</name>
        <dbReference type="ChEBI" id="CHEBI:18420"/>
    </ligand>
</feature>
<evidence type="ECO:0000256" key="2">
    <source>
        <dbReference type="ARBA" id="ARBA00022457"/>
    </source>
</evidence>
<evidence type="ECO:0000256" key="6">
    <source>
        <dbReference type="ARBA" id="ARBA00022723"/>
    </source>
</evidence>
<comment type="similarity">
    <text evidence="1 12">Belongs to the DNA polymerase type-Y family.</text>
</comment>
<sequence length="393" mass="43649">MTNDVKHKSIIHLDMDAFYPAVEVLDNPSLKGKPVIVGGTMGRGVVSSASYEARKFGVHSAQPMAKAMRQCRHGIFLPVRMSRYQEVSGQVFEIFCRFTPLVEPLSIDEAFLDVTGCIRLFGNPVDIAKNIKEMVRKETGLTVSAGVAPSKFVAKIASDMDKPDGLTVVLPDKVREFLDPLPIGKMWGVGKVTKEALAQLNIHTFRDLIRIPVEVLEKKFGKYGLKMHELSMGIDERDVVIHQEAKSIGHEETFSEDILNIDLAKKELLALAGKVARRLRREGVKGKTITLKVKYSNFVLITRSMTLNKFTNDGAIIYTTACGLLDNTEAGKKPVRLLGISLSQLSIRGAEKQLSLFNEDVSNNKRKKLNITLDSLQDRFGENIVRPGTLIDE</sequence>
<dbReference type="Pfam" id="PF11799">
    <property type="entry name" value="IMS_C"/>
    <property type="match status" value="1"/>
</dbReference>
<evidence type="ECO:0000256" key="4">
    <source>
        <dbReference type="ARBA" id="ARBA00022695"/>
    </source>
</evidence>
<evidence type="ECO:0000313" key="14">
    <source>
        <dbReference type="EMBL" id="MBC8360744.1"/>
    </source>
</evidence>
<keyword evidence="2 12" id="KW-0515">Mutator protein</keyword>
<evidence type="ECO:0000256" key="8">
    <source>
        <dbReference type="ARBA" id="ARBA00022842"/>
    </source>
</evidence>
<dbReference type="InterPro" id="IPR024728">
    <property type="entry name" value="PolY_HhH_motif"/>
</dbReference>
<dbReference type="GO" id="GO:0003684">
    <property type="term" value="F:damaged DNA binding"/>
    <property type="evidence" value="ECO:0007669"/>
    <property type="project" value="InterPro"/>
</dbReference>
<reference evidence="14 15" key="1">
    <citation type="submission" date="2020-08" db="EMBL/GenBank/DDBJ databases">
        <title>Bridging the membrane lipid divide: bacteria of the FCB group superphylum have the potential to synthesize archaeal ether lipids.</title>
        <authorList>
            <person name="Villanueva L."/>
            <person name="Von Meijenfeldt F.A.B."/>
            <person name="Westbye A.B."/>
            <person name="Yadav S."/>
            <person name="Hopmans E.C."/>
            <person name="Dutilh B.E."/>
            <person name="Sinninghe Damste J.S."/>
        </authorList>
    </citation>
    <scope>NUCLEOTIDE SEQUENCE [LARGE SCALE GENOMIC DNA]</scope>
    <source>
        <strain evidence="14">NIOZ-UU30</strain>
    </source>
</reference>
<keyword evidence="8 12" id="KW-0460">Magnesium</keyword>
<keyword evidence="10 12" id="KW-0234">DNA repair</keyword>
<dbReference type="PANTHER" id="PTHR11076:SF33">
    <property type="entry name" value="DNA POLYMERASE KAPPA"/>
    <property type="match status" value="1"/>
</dbReference>
<comment type="cofactor">
    <cofactor evidence="12">
        <name>Mg(2+)</name>
        <dbReference type="ChEBI" id="CHEBI:18420"/>
    </cofactor>
    <text evidence="12">Binds 2 magnesium ions per subunit.</text>
</comment>
<dbReference type="InterPro" id="IPR043128">
    <property type="entry name" value="Rev_trsase/Diguanyl_cyclase"/>
</dbReference>
<dbReference type="Gene3D" id="1.10.150.20">
    <property type="entry name" value="5' to 3' exonuclease, C-terminal subdomain"/>
    <property type="match status" value="1"/>
</dbReference>
<dbReference type="PANTHER" id="PTHR11076">
    <property type="entry name" value="DNA REPAIR POLYMERASE UMUC / TRANSFERASE FAMILY MEMBER"/>
    <property type="match status" value="1"/>
</dbReference>
<dbReference type="EMBL" id="JACNJH010000103">
    <property type="protein sequence ID" value="MBC8360744.1"/>
    <property type="molecule type" value="Genomic_DNA"/>
</dbReference>
<dbReference type="Pfam" id="PF11798">
    <property type="entry name" value="IMS_HHH"/>
    <property type="match status" value="1"/>
</dbReference>
<dbReference type="InterPro" id="IPR050116">
    <property type="entry name" value="DNA_polymerase-Y"/>
</dbReference>
<keyword evidence="12" id="KW-0963">Cytoplasm</keyword>
<dbReference type="GO" id="GO:0005829">
    <property type="term" value="C:cytosol"/>
    <property type="evidence" value="ECO:0007669"/>
    <property type="project" value="TreeGrafter"/>
</dbReference>
<dbReference type="GO" id="GO:0006261">
    <property type="term" value="P:DNA-templated DNA replication"/>
    <property type="evidence" value="ECO:0007669"/>
    <property type="project" value="UniProtKB-UniRule"/>
</dbReference>
<dbReference type="GO" id="GO:0003887">
    <property type="term" value="F:DNA-directed DNA polymerase activity"/>
    <property type="evidence" value="ECO:0007669"/>
    <property type="project" value="UniProtKB-UniRule"/>
</dbReference>
<evidence type="ECO:0000256" key="12">
    <source>
        <dbReference type="HAMAP-Rule" id="MF_01113"/>
    </source>
</evidence>
<dbReference type="AlphaFoldDB" id="A0A8J6TKX0"/>
<keyword evidence="7 12" id="KW-0227">DNA damage</keyword>
<dbReference type="SUPFAM" id="SSF56672">
    <property type="entry name" value="DNA/RNA polymerases"/>
    <property type="match status" value="1"/>
</dbReference>
<dbReference type="NCBIfam" id="NF002677">
    <property type="entry name" value="PRK02406.1"/>
    <property type="match status" value="1"/>
</dbReference>
<feature type="domain" description="UmuC" evidence="13">
    <location>
        <begin position="10"/>
        <end position="190"/>
    </location>
</feature>